<proteinExistence type="predicted"/>
<dbReference type="Pfam" id="PF13358">
    <property type="entry name" value="DDE_3"/>
    <property type="match status" value="1"/>
</dbReference>
<dbReference type="OrthoDB" id="10006939at2759"/>
<dbReference type="EMBL" id="CAJJDO010000008">
    <property type="protein sequence ID" value="CAD8139245.1"/>
    <property type="molecule type" value="Genomic_DNA"/>
</dbReference>
<feature type="domain" description="Tc1-like transposase DDE" evidence="1">
    <location>
        <begin position="27"/>
        <end position="98"/>
    </location>
</feature>
<organism evidence="2 3">
    <name type="scientific">Paramecium pentaurelia</name>
    <dbReference type="NCBI Taxonomy" id="43138"/>
    <lineage>
        <taxon>Eukaryota</taxon>
        <taxon>Sar</taxon>
        <taxon>Alveolata</taxon>
        <taxon>Ciliophora</taxon>
        <taxon>Intramacronucleata</taxon>
        <taxon>Oligohymenophorea</taxon>
        <taxon>Peniculida</taxon>
        <taxon>Parameciidae</taxon>
        <taxon>Paramecium</taxon>
    </lineage>
</organism>
<accession>A0A8S1SFV2</accession>
<sequence length="131" mass="15768">MLKIEKITKSFQHTNQKKEVFGFCLRQQLIRAFKHHNEKQEFVLILDNSPVHRSKRILKVMSPVQCLFLPLDTPQLNPIEKVWNNLKRFLITNRNFQSPNVHYLRHQFFNGINEQDNEKYCLSVLYQSEKN</sequence>
<keyword evidence="3" id="KW-1185">Reference proteome</keyword>
<dbReference type="AlphaFoldDB" id="A0A8S1SFV2"/>
<dbReference type="Proteomes" id="UP000689195">
    <property type="component" value="Unassembled WGS sequence"/>
</dbReference>
<evidence type="ECO:0000259" key="1">
    <source>
        <dbReference type="Pfam" id="PF13358"/>
    </source>
</evidence>
<dbReference type="InterPro" id="IPR038717">
    <property type="entry name" value="Tc1-like_DDE_dom"/>
</dbReference>
<protein>
    <recommendedName>
        <fullName evidence="1">Tc1-like transposase DDE domain-containing protein</fullName>
    </recommendedName>
</protein>
<evidence type="ECO:0000313" key="3">
    <source>
        <dbReference type="Proteomes" id="UP000689195"/>
    </source>
</evidence>
<name>A0A8S1SFV2_9CILI</name>
<comment type="caution">
    <text evidence="2">The sequence shown here is derived from an EMBL/GenBank/DDBJ whole genome shotgun (WGS) entry which is preliminary data.</text>
</comment>
<evidence type="ECO:0000313" key="2">
    <source>
        <dbReference type="EMBL" id="CAD8139245.1"/>
    </source>
</evidence>
<gene>
    <name evidence="2" type="ORF">PPENT_87.1.T0080001</name>
</gene>
<reference evidence="2" key="1">
    <citation type="submission" date="2021-01" db="EMBL/GenBank/DDBJ databases">
        <authorList>
            <consortium name="Genoscope - CEA"/>
            <person name="William W."/>
        </authorList>
    </citation>
    <scope>NUCLEOTIDE SEQUENCE</scope>
</reference>